<name>A0A5B8U8M9_9ACTN</name>
<dbReference type="KEGG" id="bsol:FSW04_16495"/>
<protein>
    <submittedName>
        <fullName evidence="3">Uncharacterized protein</fullName>
    </submittedName>
</protein>
<feature type="transmembrane region" description="Helical" evidence="2">
    <location>
        <begin position="38"/>
        <end position="58"/>
    </location>
</feature>
<accession>A0A5B8U8M9</accession>
<reference evidence="3 4" key="1">
    <citation type="journal article" date="2018" name="J. Microbiol.">
        <title>Baekduia soli gen. nov., sp. nov., a novel bacterium isolated from the soil of Baekdu Mountain and proposal of a novel family name, Baekduiaceae fam. nov.</title>
        <authorList>
            <person name="An D.S."/>
            <person name="Siddiqi M.Z."/>
            <person name="Kim K.H."/>
            <person name="Yu H.S."/>
            <person name="Im W.T."/>
        </authorList>
    </citation>
    <scope>NUCLEOTIDE SEQUENCE [LARGE SCALE GENOMIC DNA]</scope>
    <source>
        <strain evidence="3 4">BR7-21</strain>
    </source>
</reference>
<organism evidence="3 4">
    <name type="scientific">Baekduia soli</name>
    <dbReference type="NCBI Taxonomy" id="496014"/>
    <lineage>
        <taxon>Bacteria</taxon>
        <taxon>Bacillati</taxon>
        <taxon>Actinomycetota</taxon>
        <taxon>Thermoleophilia</taxon>
        <taxon>Solirubrobacterales</taxon>
        <taxon>Baekduiaceae</taxon>
        <taxon>Baekduia</taxon>
    </lineage>
</organism>
<feature type="region of interest" description="Disordered" evidence="1">
    <location>
        <begin position="1"/>
        <end position="29"/>
    </location>
</feature>
<keyword evidence="4" id="KW-1185">Reference proteome</keyword>
<dbReference type="EMBL" id="CP042430">
    <property type="protein sequence ID" value="QEC49012.1"/>
    <property type="molecule type" value="Genomic_DNA"/>
</dbReference>
<feature type="transmembrane region" description="Helical" evidence="2">
    <location>
        <begin position="106"/>
        <end position="124"/>
    </location>
</feature>
<evidence type="ECO:0000313" key="4">
    <source>
        <dbReference type="Proteomes" id="UP000321805"/>
    </source>
</evidence>
<gene>
    <name evidence="3" type="ORF">FSW04_16495</name>
</gene>
<dbReference type="Proteomes" id="UP000321805">
    <property type="component" value="Chromosome"/>
</dbReference>
<evidence type="ECO:0000256" key="2">
    <source>
        <dbReference type="SAM" id="Phobius"/>
    </source>
</evidence>
<feature type="transmembrane region" description="Helical" evidence="2">
    <location>
        <begin position="64"/>
        <end position="85"/>
    </location>
</feature>
<keyword evidence="2" id="KW-1133">Transmembrane helix</keyword>
<evidence type="ECO:0000313" key="3">
    <source>
        <dbReference type="EMBL" id="QEC49012.1"/>
    </source>
</evidence>
<keyword evidence="2" id="KW-0812">Transmembrane</keyword>
<proteinExistence type="predicted"/>
<keyword evidence="2" id="KW-0472">Membrane</keyword>
<dbReference type="RefSeq" id="WP_146921190.1">
    <property type="nucleotide sequence ID" value="NZ_CP042430.1"/>
</dbReference>
<evidence type="ECO:0000256" key="1">
    <source>
        <dbReference type="SAM" id="MobiDB-lite"/>
    </source>
</evidence>
<dbReference type="AlphaFoldDB" id="A0A5B8U8M9"/>
<sequence>MGRSRRRRPQADRSAARASSRAAPPVPAAPPMREVRRVLAAHLVGAALVAAIVLGGTILLGGALAPWVVLAFAVGAGVALHAWAAGRRGGAVLTDEDRVLQTMAEGLVVLAALFALVAAILLSVT</sequence>